<sequence>MMVMIMPIVGVASPGPGGDLRRMRGSRISKRTGSRRGLGHLRPHDDGNLRPGWMAMKVAKAVQPATG</sequence>
<comment type="caution">
    <text evidence="2">The sequence shown here is derived from an EMBL/GenBank/DDBJ whole genome shotgun (WGS) entry which is preliminary data.</text>
</comment>
<protein>
    <submittedName>
        <fullName evidence="2">Uncharacterized protein</fullName>
    </submittedName>
</protein>
<evidence type="ECO:0000256" key="1">
    <source>
        <dbReference type="SAM" id="MobiDB-lite"/>
    </source>
</evidence>
<proteinExistence type="predicted"/>
<feature type="region of interest" description="Disordered" evidence="1">
    <location>
        <begin position="29"/>
        <end position="50"/>
    </location>
</feature>
<dbReference type="Proteomes" id="UP000765160">
    <property type="component" value="Unassembled WGS sequence"/>
</dbReference>
<gene>
    <name evidence="2" type="ORF">HB662_15460</name>
</gene>
<evidence type="ECO:0000313" key="3">
    <source>
        <dbReference type="Proteomes" id="UP000765160"/>
    </source>
</evidence>
<name>A0ABX1F1J7_9PROT</name>
<reference evidence="2 3" key="1">
    <citation type="submission" date="2020-03" db="EMBL/GenBank/DDBJ databases">
        <title>Roseomonas selenitidurans sp. nov. isolated from soil.</title>
        <authorList>
            <person name="Liu H."/>
        </authorList>
    </citation>
    <scope>NUCLEOTIDE SEQUENCE [LARGE SCALE GENOMIC DNA]</scope>
    <source>
        <strain evidence="2 3">JCM 15073</strain>
    </source>
</reference>
<dbReference type="RefSeq" id="WP_168050688.1">
    <property type="nucleotide sequence ID" value="NZ_JAATJR010000004.1"/>
</dbReference>
<evidence type="ECO:0000313" key="2">
    <source>
        <dbReference type="EMBL" id="NKE46183.1"/>
    </source>
</evidence>
<keyword evidence="3" id="KW-1185">Reference proteome</keyword>
<organism evidence="2 3">
    <name type="scientific">Falsiroseomonas frigidaquae</name>
    <dbReference type="NCBI Taxonomy" id="487318"/>
    <lineage>
        <taxon>Bacteria</taxon>
        <taxon>Pseudomonadati</taxon>
        <taxon>Pseudomonadota</taxon>
        <taxon>Alphaproteobacteria</taxon>
        <taxon>Acetobacterales</taxon>
        <taxon>Roseomonadaceae</taxon>
        <taxon>Falsiroseomonas</taxon>
    </lineage>
</organism>
<accession>A0ABX1F1J7</accession>
<dbReference type="EMBL" id="JAAVTX010000004">
    <property type="protein sequence ID" value="NKE46183.1"/>
    <property type="molecule type" value="Genomic_DNA"/>
</dbReference>
<feature type="compositionally biased region" description="Basic residues" evidence="1">
    <location>
        <begin position="29"/>
        <end position="41"/>
    </location>
</feature>